<dbReference type="OrthoDB" id="26203at2759"/>
<feature type="transmembrane region" description="Helical" evidence="2">
    <location>
        <begin position="178"/>
        <end position="198"/>
    </location>
</feature>
<organism evidence="3 4">
    <name type="scientific">Penicillium patulum</name>
    <name type="common">Penicillium griseofulvum</name>
    <dbReference type="NCBI Taxonomy" id="5078"/>
    <lineage>
        <taxon>Eukaryota</taxon>
        <taxon>Fungi</taxon>
        <taxon>Dikarya</taxon>
        <taxon>Ascomycota</taxon>
        <taxon>Pezizomycotina</taxon>
        <taxon>Eurotiomycetes</taxon>
        <taxon>Eurotiomycetidae</taxon>
        <taxon>Eurotiales</taxon>
        <taxon>Aspergillaceae</taxon>
        <taxon>Penicillium</taxon>
    </lineage>
</organism>
<keyword evidence="2" id="KW-1133">Transmembrane helix</keyword>
<feature type="transmembrane region" description="Helical" evidence="2">
    <location>
        <begin position="98"/>
        <end position="117"/>
    </location>
</feature>
<evidence type="ECO:0008006" key="5">
    <source>
        <dbReference type="Google" id="ProtNLM"/>
    </source>
</evidence>
<feature type="transmembrane region" description="Helical" evidence="2">
    <location>
        <begin position="137"/>
        <end position="157"/>
    </location>
</feature>
<dbReference type="EMBL" id="LHQR01000048">
    <property type="protein sequence ID" value="KXG50275.1"/>
    <property type="molecule type" value="Genomic_DNA"/>
</dbReference>
<dbReference type="GeneID" id="63709256"/>
<dbReference type="AlphaFoldDB" id="A0A135LMT9"/>
<sequence>MVHALTGHCPSPFLEEALFPTDGGFIDGRYCETIPLGNSSLSCCLPCPLAEWRYETDLADKIAVTSWISVAILPLCVFLLVSYAVLPVKWSHRHYLSVCFTVGICFMQVAFIIPLGAKPEECHNAITPNDMRSNLSCAFSGSLLLFGGLFIVVWSFIRTMAFHLQVCWEKVLGPKFMWTAFVCGFGLPAIGLTVMLILTGVSFRFGKVCHINVKNGIYTYWIPVMIFGAAALILQLSTMIYCMHIYLRSLFDKSTSTTGSSGALPSYTSSMGTVTARQAYRRVRRVLKLQWRGIALTCIILGNVIFFAVVFINLDNAVAPTEDNVKLAMPWLLCLAKTGDKELCREYAEAIGPNEATVLAVVILLSLVGLWNFLLFARPSMLAGWLDLIRSKTTRRNEFVSVDAANRFTDNKGFEMLTSPLKSPDPFMRSPSPTRMGPDRNAFMRSPSPTQMGGTDRSAFMPSPSPTQTGTERSFFMPSLSPTQTGYGRSPASPTPSSDRTHVGREARYVRPSLSFSGPRPPSSLHSARDWDPQSSFAPAYGRGS</sequence>
<feature type="compositionally biased region" description="Basic and acidic residues" evidence="1">
    <location>
        <begin position="499"/>
        <end position="509"/>
    </location>
</feature>
<keyword evidence="2" id="KW-0812">Transmembrane</keyword>
<dbReference type="Gene3D" id="1.20.1070.10">
    <property type="entry name" value="Rhodopsin 7-helix transmembrane proteins"/>
    <property type="match status" value="1"/>
</dbReference>
<feature type="transmembrane region" description="Helical" evidence="2">
    <location>
        <begin position="218"/>
        <end position="243"/>
    </location>
</feature>
<evidence type="ECO:0000256" key="1">
    <source>
        <dbReference type="SAM" id="MobiDB-lite"/>
    </source>
</evidence>
<dbReference type="PANTHER" id="PTHR42058:SF1">
    <property type="entry name" value="G-PROTEIN COUPLED RECEPTORS FAMILY 2 PROFILE 2 DOMAIN-CONTAINING PROTEIN"/>
    <property type="match status" value="1"/>
</dbReference>
<evidence type="ECO:0000313" key="3">
    <source>
        <dbReference type="EMBL" id="KXG50275.1"/>
    </source>
</evidence>
<dbReference type="STRING" id="5078.A0A135LMT9"/>
<reference evidence="3 4" key="1">
    <citation type="journal article" date="2016" name="BMC Genomics">
        <title>Genome sequencing and secondary metabolism of the postharvest pathogen Penicillium griseofulvum.</title>
        <authorList>
            <person name="Banani H."/>
            <person name="Marcet-Houben M."/>
            <person name="Ballester A.R."/>
            <person name="Abbruscato P."/>
            <person name="Gonzalez-Candelas L."/>
            <person name="Gabaldon T."/>
            <person name="Spadaro D."/>
        </authorList>
    </citation>
    <scope>NUCLEOTIDE SEQUENCE [LARGE SCALE GENOMIC DNA]</scope>
    <source>
        <strain evidence="3 4">PG3</strain>
    </source>
</reference>
<comment type="caution">
    <text evidence="3">The sequence shown here is derived from an EMBL/GenBank/DDBJ whole genome shotgun (WGS) entry which is preliminary data.</text>
</comment>
<keyword evidence="2" id="KW-0472">Membrane</keyword>
<evidence type="ECO:0000256" key="2">
    <source>
        <dbReference type="SAM" id="Phobius"/>
    </source>
</evidence>
<dbReference type="RefSeq" id="XP_040648811.1">
    <property type="nucleotide sequence ID" value="XM_040793956.1"/>
</dbReference>
<name>A0A135LMT9_PENPA</name>
<dbReference type="InterPro" id="IPR053247">
    <property type="entry name" value="GPCR_GPR1/git3-like"/>
</dbReference>
<feature type="transmembrane region" description="Helical" evidence="2">
    <location>
        <begin position="62"/>
        <end position="86"/>
    </location>
</feature>
<dbReference type="OMA" id="LGPKFMW"/>
<feature type="transmembrane region" description="Helical" evidence="2">
    <location>
        <begin position="291"/>
        <end position="314"/>
    </location>
</feature>
<dbReference type="Proteomes" id="UP000070168">
    <property type="component" value="Unassembled WGS sequence"/>
</dbReference>
<protein>
    <recommendedName>
        <fullName evidence="5">G-protein coupled receptors family 2 profile 2 domain-containing protein</fullName>
    </recommendedName>
</protein>
<evidence type="ECO:0000313" key="4">
    <source>
        <dbReference type="Proteomes" id="UP000070168"/>
    </source>
</evidence>
<feature type="transmembrane region" description="Helical" evidence="2">
    <location>
        <begin position="356"/>
        <end position="377"/>
    </location>
</feature>
<keyword evidence="4" id="KW-1185">Reference proteome</keyword>
<accession>A0A135LMT9</accession>
<feature type="region of interest" description="Disordered" evidence="1">
    <location>
        <begin position="419"/>
        <end position="545"/>
    </location>
</feature>
<gene>
    <name evidence="3" type="ORF">PGRI_062420</name>
</gene>
<proteinExistence type="predicted"/>
<dbReference type="PANTHER" id="PTHR42058">
    <property type="entry name" value="G_PROTEIN_RECEP_F2_4 DOMAIN-CONTAINING PROTEIN"/>
    <property type="match status" value="1"/>
</dbReference>